<dbReference type="SUPFAM" id="SSF47473">
    <property type="entry name" value="EF-hand"/>
    <property type="match status" value="2"/>
</dbReference>
<dbReference type="GeneID" id="105898843"/>
<sequence>MQPLLLLATLTVLVGVTLTVPAKEKRVHHQRDLSDHAHDDSDGYKYDHEAFLGKEEAKTFDQLSPEESKERLGKIVSRIDGDKDGFVSHVELHNWIKHRQRKYIEENVDKHWKEYDQNKDGKIAWEEYKNTTYGYYLGEEFDDVDDKTSYKSMLKRDERRFKVADRDGDLIATRQEFTAFLHPEDYDHMKDVIIQETMEDIDKNGDGKIGLEEYIGDMFTPDDGESEPDWVLTEKKHFTEIRDMNKDGFLDASEVAQWILPGEIDHADNEAKHLILETDTDKDGQLSHDEIMERVDELKISTITDYGLLVLGEHDEL</sequence>
<protein>
    <submittedName>
        <fullName evidence="11">Reticulocalbin-3 isoform X2</fullName>
    </submittedName>
</protein>
<dbReference type="Proteomes" id="UP000515152">
    <property type="component" value="Chromosome 1"/>
</dbReference>
<dbReference type="CTD" id="57333"/>
<keyword evidence="6" id="KW-0256">Endoplasmic reticulum</keyword>
<dbReference type="RefSeq" id="XP_012681395.1">
    <property type="nucleotide sequence ID" value="XM_012825941.3"/>
</dbReference>
<proteinExistence type="inferred from homology"/>
<accession>A0A6P3VU52</accession>
<feature type="domain" description="EF-hand" evidence="9">
    <location>
        <begin position="103"/>
        <end position="138"/>
    </location>
</feature>
<evidence type="ECO:0000256" key="6">
    <source>
        <dbReference type="ARBA" id="ARBA00022824"/>
    </source>
</evidence>
<comment type="subcellular location">
    <subcellularLocation>
        <location evidence="1">Endoplasmic reticulum</location>
    </subcellularLocation>
</comment>
<feature type="domain" description="EF-hand" evidence="9">
    <location>
        <begin position="67"/>
        <end position="102"/>
    </location>
</feature>
<reference evidence="11" key="1">
    <citation type="submission" date="2025-08" db="UniProtKB">
        <authorList>
            <consortium name="RefSeq"/>
        </authorList>
    </citation>
    <scope>IDENTIFICATION</scope>
</reference>
<evidence type="ECO:0000259" key="9">
    <source>
        <dbReference type="PROSITE" id="PS50222"/>
    </source>
</evidence>
<feature type="domain" description="EF-hand" evidence="9">
    <location>
        <begin position="152"/>
        <end position="187"/>
    </location>
</feature>
<dbReference type="PANTHER" id="PTHR10827">
    <property type="entry name" value="RETICULOCALBIN"/>
    <property type="match status" value="1"/>
</dbReference>
<dbReference type="OrthoDB" id="293868at2759"/>
<keyword evidence="10" id="KW-1185">Reference proteome</keyword>
<evidence type="ECO:0000256" key="4">
    <source>
        <dbReference type="ARBA" id="ARBA00022729"/>
    </source>
</evidence>
<comment type="similarity">
    <text evidence="2">Belongs to the CREC family.</text>
</comment>
<dbReference type="PROSITE" id="PS50222">
    <property type="entry name" value="EF_HAND_2"/>
    <property type="match status" value="5"/>
</dbReference>
<feature type="signal peptide" evidence="8">
    <location>
        <begin position="1"/>
        <end position="19"/>
    </location>
</feature>
<evidence type="ECO:0000256" key="5">
    <source>
        <dbReference type="ARBA" id="ARBA00022737"/>
    </source>
</evidence>
<dbReference type="FunFam" id="1.10.238.10:FF:000110">
    <property type="entry name" value="calumenin isoform X2"/>
    <property type="match status" value="1"/>
</dbReference>
<evidence type="ECO:0000256" key="1">
    <source>
        <dbReference type="ARBA" id="ARBA00004240"/>
    </source>
</evidence>
<dbReference type="InterPro" id="IPR011992">
    <property type="entry name" value="EF-hand-dom_pair"/>
</dbReference>
<dbReference type="GO" id="GO:0005509">
    <property type="term" value="F:calcium ion binding"/>
    <property type="evidence" value="ECO:0007669"/>
    <property type="project" value="InterPro"/>
</dbReference>
<dbReference type="Gene3D" id="1.10.238.10">
    <property type="entry name" value="EF-hand"/>
    <property type="match status" value="3"/>
</dbReference>
<dbReference type="Pfam" id="PF13499">
    <property type="entry name" value="EF-hand_7"/>
    <property type="match status" value="2"/>
</dbReference>
<keyword evidence="4 8" id="KW-0732">Signal</keyword>
<evidence type="ECO:0000256" key="7">
    <source>
        <dbReference type="ARBA" id="ARBA00022837"/>
    </source>
</evidence>
<name>A0A6P3VU52_CLUHA</name>
<dbReference type="GO" id="GO:0005783">
    <property type="term" value="C:endoplasmic reticulum"/>
    <property type="evidence" value="ECO:0007669"/>
    <property type="project" value="UniProtKB-SubCell"/>
</dbReference>
<keyword evidence="7" id="KW-0106">Calcium</keyword>
<dbReference type="PANTHER" id="PTHR10827:SF91">
    <property type="entry name" value="RETICULOCALBIN 3, EF-HAND CALCIUM BINDING DOMAIN"/>
    <property type="match status" value="1"/>
</dbReference>
<evidence type="ECO:0000313" key="11">
    <source>
        <dbReference type="RefSeq" id="XP_012681395.1"/>
    </source>
</evidence>
<feature type="chain" id="PRO_5028304098" evidence="8">
    <location>
        <begin position="20"/>
        <end position="317"/>
    </location>
</feature>
<evidence type="ECO:0000256" key="3">
    <source>
        <dbReference type="ARBA" id="ARBA00022723"/>
    </source>
</evidence>
<organism evidence="10 11">
    <name type="scientific">Clupea harengus</name>
    <name type="common">Atlantic herring</name>
    <dbReference type="NCBI Taxonomy" id="7950"/>
    <lineage>
        <taxon>Eukaryota</taxon>
        <taxon>Metazoa</taxon>
        <taxon>Chordata</taxon>
        <taxon>Craniata</taxon>
        <taxon>Vertebrata</taxon>
        <taxon>Euteleostomi</taxon>
        <taxon>Actinopterygii</taxon>
        <taxon>Neopterygii</taxon>
        <taxon>Teleostei</taxon>
        <taxon>Clupei</taxon>
        <taxon>Clupeiformes</taxon>
        <taxon>Clupeoidei</taxon>
        <taxon>Clupeidae</taxon>
        <taxon>Clupea</taxon>
    </lineage>
</organism>
<evidence type="ECO:0000256" key="2">
    <source>
        <dbReference type="ARBA" id="ARBA00006431"/>
    </source>
</evidence>
<feature type="domain" description="EF-hand" evidence="9">
    <location>
        <begin position="266"/>
        <end position="301"/>
    </location>
</feature>
<gene>
    <name evidence="11" type="primary">rcn3</name>
</gene>
<dbReference type="FunFam" id="1.10.238.10:FF:000109">
    <property type="entry name" value="calumenin isoform X2"/>
    <property type="match status" value="1"/>
</dbReference>
<dbReference type="InterPro" id="IPR018247">
    <property type="entry name" value="EF_Hand_1_Ca_BS"/>
</dbReference>
<keyword evidence="3" id="KW-0479">Metal-binding</keyword>
<dbReference type="CDD" id="cd16226">
    <property type="entry name" value="EFh_CREC_Calumenin_like"/>
    <property type="match status" value="1"/>
</dbReference>
<dbReference type="SMART" id="SM00054">
    <property type="entry name" value="EFh"/>
    <property type="match status" value="4"/>
</dbReference>
<feature type="domain" description="EF-hand" evidence="9">
    <location>
        <begin position="189"/>
        <end position="224"/>
    </location>
</feature>
<evidence type="ECO:0000313" key="10">
    <source>
        <dbReference type="Proteomes" id="UP000515152"/>
    </source>
</evidence>
<keyword evidence="5" id="KW-0677">Repeat</keyword>
<evidence type="ECO:0000256" key="8">
    <source>
        <dbReference type="SAM" id="SignalP"/>
    </source>
</evidence>
<dbReference type="InterPro" id="IPR002048">
    <property type="entry name" value="EF_hand_dom"/>
</dbReference>
<dbReference type="PROSITE" id="PS00018">
    <property type="entry name" value="EF_HAND_1"/>
    <property type="match status" value="5"/>
</dbReference>
<dbReference type="AlphaFoldDB" id="A0A6P3VU52"/>